<organism evidence="2 4">
    <name type="scientific">Caproicibacterium lactatifermentans</name>
    <dbReference type="NCBI Taxonomy" id="2666138"/>
    <lineage>
        <taxon>Bacteria</taxon>
        <taxon>Bacillati</taxon>
        <taxon>Bacillota</taxon>
        <taxon>Clostridia</taxon>
        <taxon>Eubacteriales</taxon>
        <taxon>Oscillospiraceae</taxon>
        <taxon>Caproicibacterium</taxon>
    </lineage>
</organism>
<reference evidence="4 5" key="1">
    <citation type="submission" date="2019-11" db="EMBL/GenBank/DDBJ databases">
        <authorList>
            <person name="Ren C."/>
            <person name="Wang H."/>
            <person name="Xu Y."/>
        </authorList>
    </citation>
    <scope>NUCLEOTIDE SEQUENCE [LARGE SCALE GENOMIC DNA]</scope>
    <source>
        <strain evidence="5">JNU-WLY1368</strain>
        <strain evidence="2 4">LBM 19010</strain>
    </source>
</reference>
<dbReference type="Proteomes" id="UP000509623">
    <property type="component" value="Chromosome"/>
</dbReference>
<dbReference type="EMBL" id="CP046161">
    <property type="protein sequence ID" value="QKO29563.1"/>
    <property type="molecule type" value="Genomic_DNA"/>
</dbReference>
<name>A0A859DUU4_9FIRM</name>
<feature type="domain" description="DUF7601" evidence="1">
    <location>
        <begin position="67"/>
        <end position="183"/>
    </location>
</feature>
<evidence type="ECO:0000313" key="4">
    <source>
        <dbReference type="Proteomes" id="UP000501316"/>
    </source>
</evidence>
<evidence type="ECO:0000313" key="5">
    <source>
        <dbReference type="Proteomes" id="UP000509623"/>
    </source>
</evidence>
<dbReference type="RefSeq" id="WP_086035872.1">
    <property type="nucleotide sequence ID" value="NZ_CP046051.1"/>
</dbReference>
<dbReference type="KEGG" id="clf:GJQ69_04495"/>
<dbReference type="Proteomes" id="UP000501316">
    <property type="component" value="Chromosome"/>
</dbReference>
<reference evidence="3" key="3">
    <citation type="journal article" date="2022" name="Int. J. Syst. Evol. Microbiol.">
        <title>Caproicibacterium lactatifermentans sp. nov., isolated from pit clay used for the production of Chinese strong aroma-type liquor.</title>
        <authorList>
            <person name="Wang H."/>
            <person name="Gu Y."/>
            <person name="Zhao D."/>
            <person name="Qiao Z."/>
            <person name="Zheng J."/>
            <person name="Gao J."/>
            <person name="Ren C."/>
            <person name="Xu Y."/>
        </authorList>
    </citation>
    <scope>NUCLEOTIDE SEQUENCE</scope>
    <source>
        <strain evidence="3">JNU-WLY1368</strain>
    </source>
</reference>
<evidence type="ECO:0000259" key="1">
    <source>
        <dbReference type="Pfam" id="PF24547"/>
    </source>
</evidence>
<protein>
    <recommendedName>
        <fullName evidence="1">DUF7601 domain-containing protein</fullName>
    </recommendedName>
</protein>
<sequence length="231" mass="25291">MKKEVQKKSRFHRILSLILLAAVTVGVGITFASAAFCAPSVSHQSEPAEKFPQKALFRTPAAAPRSTLLIQQTVIGHTQRREFTFYMTVTDTKGRTCGDILRYCDGPAGQICTLYPDQSGRYIFSLQDGDKVLFSLPKNCRCTVEEEQIRNCRTTVHTDSGRFIEGRACTGTLMKETTLNFQNRQAVAPSADASGGAAPALLTASAGLAIWALYQKQHTAKKGRRCSEHGC</sequence>
<dbReference type="AlphaFoldDB" id="A0A859DUU4"/>
<accession>A0A859DUU4</accession>
<dbReference type="Pfam" id="PF24547">
    <property type="entry name" value="DUF7601"/>
    <property type="match status" value="1"/>
</dbReference>
<keyword evidence="5" id="KW-1185">Reference proteome</keyword>
<reference evidence="3" key="2">
    <citation type="journal article" date="2021" name="Appl. Environ. Microbiol.">
        <title>Adaptability of a Caproate-Producing Bacterium Contributes to Its Dominance in an Anaerobic Fermentation System.</title>
        <authorList>
            <person name="Wang H."/>
            <person name="Gu Y."/>
            <person name="Zhou W."/>
            <person name="Zhao D."/>
            <person name="Qiao Z."/>
            <person name="Zheng J."/>
            <person name="Gao J."/>
            <person name="Chen X."/>
            <person name="Ren C."/>
            <person name="Xu Y."/>
        </authorList>
    </citation>
    <scope>NUCLEOTIDE SEQUENCE</scope>
    <source>
        <strain evidence="3">JNU-WLY1368</strain>
    </source>
</reference>
<dbReference type="InterPro" id="IPR055382">
    <property type="entry name" value="DUF7601"/>
</dbReference>
<dbReference type="EMBL" id="CP046051">
    <property type="protein sequence ID" value="QKN23801.1"/>
    <property type="molecule type" value="Genomic_DNA"/>
</dbReference>
<dbReference type="Gene3D" id="2.60.40.1140">
    <property type="entry name" value="Collagen-binding surface protein Cna, B-type domain"/>
    <property type="match status" value="1"/>
</dbReference>
<evidence type="ECO:0000313" key="2">
    <source>
        <dbReference type="EMBL" id="QKN23801.1"/>
    </source>
</evidence>
<gene>
    <name evidence="2" type="ORF">GJQ69_04495</name>
    <name evidence="3" type="ORF">GKP14_00080</name>
</gene>
<proteinExistence type="predicted"/>
<evidence type="ECO:0000313" key="3">
    <source>
        <dbReference type="EMBL" id="QKO29563.1"/>
    </source>
</evidence>